<keyword evidence="2" id="KW-1185">Reference proteome</keyword>
<evidence type="ECO:0000313" key="2">
    <source>
        <dbReference type="Proteomes" id="UP000183971"/>
    </source>
</evidence>
<reference evidence="2" key="1">
    <citation type="journal article" date="2016" name="Genome Biol. Evol.">
        <title>Comparative 'omics' of the Fusarium fujikuroi species complex highlights differences in genetic potential and metabolite synthesis.</title>
        <authorList>
            <person name="Niehaus E.-M."/>
            <person name="Muensterkoetter M."/>
            <person name="Proctor R.H."/>
            <person name="Brown D.W."/>
            <person name="Sharon A."/>
            <person name="Idan Y."/>
            <person name="Oren-Young L."/>
            <person name="Sieber C.M."/>
            <person name="Novak O."/>
            <person name="Pencik A."/>
            <person name="Tarkowska D."/>
            <person name="Hromadova K."/>
            <person name="Freeman S."/>
            <person name="Maymon M."/>
            <person name="Elazar M."/>
            <person name="Youssef S.A."/>
            <person name="El-Shabrawy E.S.M."/>
            <person name="Shalaby A.B.A."/>
            <person name="Houterman P."/>
            <person name="Brock N.L."/>
            <person name="Burkhardt I."/>
            <person name="Tsavkelova E.A."/>
            <person name="Dickschat J.S."/>
            <person name="Galuszka P."/>
            <person name="Gueldener U."/>
            <person name="Tudzynski B."/>
        </authorList>
    </citation>
    <scope>NUCLEOTIDE SEQUENCE [LARGE SCALE GENOMIC DNA]</scope>
    <source>
        <strain evidence="2">ET1</strain>
    </source>
</reference>
<dbReference type="AlphaFoldDB" id="A0A1L7V9N5"/>
<dbReference type="RefSeq" id="XP_031078086.1">
    <property type="nucleotide sequence ID" value="XM_031227673.1"/>
</dbReference>
<protein>
    <submittedName>
        <fullName evidence="1">Uncharacterized protein</fullName>
    </submittedName>
</protein>
<dbReference type="EMBL" id="FJOF01000002">
    <property type="protein sequence ID" value="CZR37493.1"/>
    <property type="molecule type" value="Genomic_DNA"/>
</dbReference>
<comment type="caution">
    <text evidence="1">The sequence shown here is derived from an EMBL/GenBank/DDBJ whole genome shotgun (WGS) entry which is preliminary data.</text>
</comment>
<proteinExistence type="predicted"/>
<organism evidence="1 2">
    <name type="scientific">Fusarium proliferatum (strain ET1)</name>
    <name type="common">Orchid endophyte fungus</name>
    <dbReference type="NCBI Taxonomy" id="1227346"/>
    <lineage>
        <taxon>Eukaryota</taxon>
        <taxon>Fungi</taxon>
        <taxon>Dikarya</taxon>
        <taxon>Ascomycota</taxon>
        <taxon>Pezizomycotina</taxon>
        <taxon>Sordariomycetes</taxon>
        <taxon>Hypocreomycetidae</taxon>
        <taxon>Hypocreales</taxon>
        <taxon>Nectriaceae</taxon>
        <taxon>Fusarium</taxon>
        <taxon>Fusarium fujikuroi species complex</taxon>
    </lineage>
</organism>
<evidence type="ECO:0000313" key="1">
    <source>
        <dbReference type="EMBL" id="CZR37493.1"/>
    </source>
</evidence>
<name>A0A1L7V9N5_FUSPR</name>
<gene>
    <name evidence="1" type="ORF">FPRO_02246</name>
</gene>
<dbReference type="SUPFAM" id="SSF56112">
    <property type="entry name" value="Protein kinase-like (PK-like)"/>
    <property type="match status" value="1"/>
</dbReference>
<sequence length="162" mass="17838">MLNNKRTSTGLALGVGAVIVSLDVGLVYCGKAYPYSANHILHGTAFAAPATGVVAPSLCKSWRTSSWTHTFNAHPGLRIHRPLDTTVQLKRNPVTPVSLKKGNGSHPFDCGDRYMREVNIRNGWYNLDLQDSLGDYTFEFKDSIAPMLQTEPKNRPTAKEIP</sequence>
<dbReference type="Proteomes" id="UP000183971">
    <property type="component" value="Unassembled WGS sequence"/>
</dbReference>
<dbReference type="GeneID" id="42047132"/>
<dbReference type="VEuPathDB" id="FungiDB:FPRO_02246"/>
<accession>A0A1L7V9N5</accession>
<dbReference type="InterPro" id="IPR011009">
    <property type="entry name" value="Kinase-like_dom_sf"/>
</dbReference>